<accession>A0A1G4BG64</accession>
<reference evidence="1 2" key="1">
    <citation type="submission" date="2016-09" db="EMBL/GenBank/DDBJ databases">
        <authorList>
            <person name="Capua I."/>
            <person name="De Benedictis P."/>
            <person name="Joannis T."/>
            <person name="Lombin L.H."/>
            <person name="Cattoli G."/>
        </authorList>
    </citation>
    <scope>NUCLEOTIDE SEQUENCE [LARGE SCALE GENOMIC DNA]</scope>
    <source>
        <strain evidence="1 2">IMI 309357</strain>
    </source>
</reference>
<dbReference type="RefSeq" id="XP_022477437.1">
    <property type="nucleotide sequence ID" value="XM_022616129.1"/>
</dbReference>
<sequence>VEGVPRNIEAPDKSQEHYVVGRRFSTTRTQAQTQGKHLSPFLFSPPPQVWAAAELPLAPPASSLCPPSDYLACGWLSLTSPYFHTARPDYRSTVAAWPWSMESESERERGQGRGRCAWPHDGNTCHPVRTEDGSTKYDCSQREGVRVLMFRSTRSPGHMQLENALGTAVASNEHSISRFLLG</sequence>
<gene>
    <name evidence="1" type="ORF">CORC01_04482</name>
</gene>
<comment type="caution">
    <text evidence="1">The sequence shown here is derived from an EMBL/GenBank/DDBJ whole genome shotgun (WGS) entry which is preliminary data.</text>
</comment>
<dbReference type="Proteomes" id="UP000176998">
    <property type="component" value="Unassembled WGS sequence"/>
</dbReference>
<dbReference type="GeneID" id="34557639"/>
<protein>
    <submittedName>
        <fullName evidence="1">Uncharacterized protein</fullName>
    </submittedName>
</protein>
<keyword evidence="2" id="KW-1185">Reference proteome</keyword>
<feature type="non-terminal residue" evidence="1">
    <location>
        <position position="1"/>
    </location>
</feature>
<evidence type="ECO:0000313" key="2">
    <source>
        <dbReference type="Proteomes" id="UP000176998"/>
    </source>
</evidence>
<dbReference type="AlphaFoldDB" id="A0A1G4BG64"/>
<evidence type="ECO:0000313" key="1">
    <source>
        <dbReference type="EMBL" id="OHF00293.1"/>
    </source>
</evidence>
<name>A0A1G4BG64_9PEZI</name>
<organism evidence="1 2">
    <name type="scientific">Colletotrichum orchidophilum</name>
    <dbReference type="NCBI Taxonomy" id="1209926"/>
    <lineage>
        <taxon>Eukaryota</taxon>
        <taxon>Fungi</taxon>
        <taxon>Dikarya</taxon>
        <taxon>Ascomycota</taxon>
        <taxon>Pezizomycotina</taxon>
        <taxon>Sordariomycetes</taxon>
        <taxon>Hypocreomycetidae</taxon>
        <taxon>Glomerellales</taxon>
        <taxon>Glomerellaceae</taxon>
        <taxon>Colletotrichum</taxon>
    </lineage>
</organism>
<proteinExistence type="predicted"/>
<dbReference type="EMBL" id="MJBS01000029">
    <property type="protein sequence ID" value="OHF00293.1"/>
    <property type="molecule type" value="Genomic_DNA"/>
</dbReference>